<dbReference type="Proteomes" id="UP000053260">
    <property type="component" value="Unassembled WGS sequence"/>
</dbReference>
<evidence type="ECO:0000313" key="2">
    <source>
        <dbReference type="Proteomes" id="UP000053260"/>
    </source>
</evidence>
<organism evidence="1 2">
    <name type="scientific">Streptomyces dysideae</name>
    <dbReference type="NCBI Taxonomy" id="909626"/>
    <lineage>
        <taxon>Bacteria</taxon>
        <taxon>Bacillati</taxon>
        <taxon>Actinomycetota</taxon>
        <taxon>Actinomycetes</taxon>
        <taxon>Kitasatosporales</taxon>
        <taxon>Streptomycetaceae</taxon>
        <taxon>Streptomyces</taxon>
    </lineage>
</organism>
<evidence type="ECO:0000313" key="1">
    <source>
        <dbReference type="EMBL" id="KUO15044.1"/>
    </source>
</evidence>
<sequence length="69" mass="7661">MLVAEDDEMQAELIRRQAVHVGNGLAFLGFRPQMVGRQQRGEPVLGRRVLARPPDYGNLALISHHASIT</sequence>
<dbReference type="EMBL" id="LMXB01000124">
    <property type="protein sequence ID" value="KUO15044.1"/>
    <property type="molecule type" value="Genomic_DNA"/>
</dbReference>
<accession>A0A101UQL3</accession>
<gene>
    <name evidence="1" type="ORF">AQJ91_43335</name>
</gene>
<name>A0A101UQL3_9ACTN</name>
<comment type="caution">
    <text evidence="1">The sequence shown here is derived from an EMBL/GenBank/DDBJ whole genome shotgun (WGS) entry which is preliminary data.</text>
</comment>
<proteinExistence type="predicted"/>
<dbReference type="AlphaFoldDB" id="A0A101UQL3"/>
<keyword evidence="2" id="KW-1185">Reference proteome</keyword>
<reference evidence="1 2" key="1">
    <citation type="submission" date="2015-10" db="EMBL/GenBank/DDBJ databases">
        <title>Draft genome sequence of Streptomyces sp. RV15, isolated from a marine sponge.</title>
        <authorList>
            <person name="Ruckert C."/>
            <person name="Abdelmohsen U.R."/>
            <person name="Winkler A."/>
            <person name="Hentschel U."/>
            <person name="Kalinowski J."/>
            <person name="Kampfer P."/>
            <person name="Glaeser S."/>
        </authorList>
    </citation>
    <scope>NUCLEOTIDE SEQUENCE [LARGE SCALE GENOMIC DNA]</scope>
    <source>
        <strain evidence="1 2">RV15</strain>
    </source>
</reference>
<protein>
    <submittedName>
        <fullName evidence="1">Uncharacterized protein</fullName>
    </submittedName>
</protein>